<dbReference type="InterPro" id="IPR007052">
    <property type="entry name" value="CS_dom"/>
</dbReference>
<dbReference type="EMBL" id="BLBS01000054">
    <property type="protein sequence ID" value="GET92110.1"/>
    <property type="molecule type" value="Genomic_DNA"/>
</dbReference>
<comment type="caution">
    <text evidence="4">The sequence shown here is derived from an EMBL/GenBank/DDBJ whole genome shotgun (WGS) entry which is preliminary data.</text>
</comment>
<gene>
    <name evidence="4" type="ORF">LtaPh_3402500</name>
</gene>
<dbReference type="SUPFAM" id="SSF49764">
    <property type="entry name" value="HSP20-like chaperones"/>
    <property type="match status" value="1"/>
</dbReference>
<dbReference type="GO" id="GO:0005634">
    <property type="term" value="C:nucleus"/>
    <property type="evidence" value="ECO:0007669"/>
    <property type="project" value="TreeGrafter"/>
</dbReference>
<keyword evidence="5" id="KW-1185">Reference proteome</keyword>
<dbReference type="PANTHER" id="PTHR22932">
    <property type="entry name" value="TELOMERASE-BINDING PROTEIN P23 HSP90 CO-CHAPERONE"/>
    <property type="match status" value="1"/>
</dbReference>
<dbReference type="GO" id="GO:0051131">
    <property type="term" value="P:chaperone-mediated protein complex assembly"/>
    <property type="evidence" value="ECO:0007669"/>
    <property type="project" value="TreeGrafter"/>
</dbReference>
<evidence type="ECO:0000313" key="4">
    <source>
        <dbReference type="EMBL" id="GET92110.1"/>
    </source>
</evidence>
<feature type="compositionally biased region" description="Acidic residues" evidence="2">
    <location>
        <begin position="281"/>
        <end position="295"/>
    </location>
</feature>
<comment type="similarity">
    <text evidence="1">Belongs to the p23/wos2 family.</text>
</comment>
<dbReference type="OrthoDB" id="1564555at2759"/>
<dbReference type="CDD" id="cd06465">
    <property type="entry name" value="p23_hB-ind1_like"/>
    <property type="match status" value="1"/>
</dbReference>
<evidence type="ECO:0000256" key="1">
    <source>
        <dbReference type="ARBA" id="ARBA00025733"/>
    </source>
</evidence>
<dbReference type="PANTHER" id="PTHR22932:SF1">
    <property type="entry name" value="CO-CHAPERONE PROTEIN DAF-41"/>
    <property type="match status" value="1"/>
</dbReference>
<dbReference type="VEuPathDB" id="TriTrypDB:LtaPh_3402500"/>
<dbReference type="Pfam" id="PF04969">
    <property type="entry name" value="CS"/>
    <property type="match status" value="1"/>
</dbReference>
<dbReference type="Proteomes" id="UP000419144">
    <property type="component" value="Unassembled WGS sequence"/>
</dbReference>
<dbReference type="FunFam" id="2.60.40.790:FF:000039">
    <property type="entry name" value="CS domain containing protein"/>
    <property type="match status" value="1"/>
</dbReference>
<dbReference type="Gene3D" id="2.60.40.790">
    <property type="match status" value="1"/>
</dbReference>
<sequence length="295" mass="32701">MSHRSAYDSQTLLSTQSSYTRQRWGATRVLPFFAKASPSTLAPLLPPPPTHTHNRRPLRLHPTRTHLHVSVLPISGHRHPPFQLANMSTNTSLVPPISWAQRPEYVLITIPLQDTTGVNVEIKNEGRELHFACSAPEQKQYAYTIQFYGAISSEESQHVVRPRQIELRLRKKFTMSLEDANDDEVEWPRLTKEKVKCPNITIDWSKWKDENDDECASDDLGDFGLGGGDEVDGKYSEMLSQLMQAQGKRDAEESAGLPPGTIPEFGSAQGQGAADGASAEAGDDDADMPPLEADT</sequence>
<proteinExistence type="inferred from homology"/>
<dbReference type="GO" id="GO:0006457">
    <property type="term" value="P:protein folding"/>
    <property type="evidence" value="ECO:0007669"/>
    <property type="project" value="TreeGrafter"/>
</dbReference>
<organism evidence="4 5">
    <name type="scientific">Leishmania tarentolae</name>
    <name type="common">Sauroleishmania tarentolae</name>
    <dbReference type="NCBI Taxonomy" id="5689"/>
    <lineage>
        <taxon>Eukaryota</taxon>
        <taxon>Discoba</taxon>
        <taxon>Euglenozoa</taxon>
        <taxon>Kinetoplastea</taxon>
        <taxon>Metakinetoplastina</taxon>
        <taxon>Trypanosomatida</taxon>
        <taxon>Trypanosomatidae</taxon>
        <taxon>Leishmaniinae</taxon>
        <taxon>Leishmania</taxon>
        <taxon>lizard Leishmania</taxon>
    </lineage>
</organism>
<dbReference type="GO" id="GO:0051087">
    <property type="term" value="F:protein-folding chaperone binding"/>
    <property type="evidence" value="ECO:0007669"/>
    <property type="project" value="TreeGrafter"/>
</dbReference>
<protein>
    <recommendedName>
        <fullName evidence="3">CS domain-containing protein</fullName>
    </recommendedName>
</protein>
<accession>A0A640KQS7</accession>
<feature type="domain" description="CS" evidence="3">
    <location>
        <begin position="92"/>
        <end position="191"/>
    </location>
</feature>
<evidence type="ECO:0000259" key="3">
    <source>
        <dbReference type="PROSITE" id="PS51203"/>
    </source>
</evidence>
<evidence type="ECO:0000313" key="5">
    <source>
        <dbReference type="Proteomes" id="UP000419144"/>
    </source>
</evidence>
<feature type="region of interest" description="Disordered" evidence="2">
    <location>
        <begin position="242"/>
        <end position="295"/>
    </location>
</feature>
<name>A0A640KQS7_LEITA</name>
<dbReference type="InterPro" id="IPR008978">
    <property type="entry name" value="HSP20-like_chaperone"/>
</dbReference>
<dbReference type="GO" id="GO:0051879">
    <property type="term" value="F:Hsp90 protein binding"/>
    <property type="evidence" value="ECO:0007669"/>
    <property type="project" value="InterPro"/>
</dbReference>
<feature type="compositionally biased region" description="Low complexity" evidence="2">
    <location>
        <begin position="266"/>
        <end position="280"/>
    </location>
</feature>
<dbReference type="GO" id="GO:0005829">
    <property type="term" value="C:cytosol"/>
    <property type="evidence" value="ECO:0007669"/>
    <property type="project" value="TreeGrafter"/>
</dbReference>
<evidence type="ECO:0000256" key="2">
    <source>
        <dbReference type="SAM" id="MobiDB-lite"/>
    </source>
</evidence>
<reference evidence="4" key="1">
    <citation type="submission" date="2019-11" db="EMBL/GenBank/DDBJ databases">
        <title>Leishmania tarentolae CDS.</title>
        <authorList>
            <person name="Goto Y."/>
            <person name="Yamagishi J."/>
        </authorList>
    </citation>
    <scope>NUCLEOTIDE SEQUENCE [LARGE SCALE GENOMIC DNA]</scope>
    <source>
        <strain evidence="4">Parrot Tar II</strain>
    </source>
</reference>
<dbReference type="InterPro" id="IPR045250">
    <property type="entry name" value="p23-like"/>
</dbReference>
<dbReference type="PROSITE" id="PS51203">
    <property type="entry name" value="CS"/>
    <property type="match status" value="1"/>
</dbReference>
<dbReference type="AlphaFoldDB" id="A0A640KQS7"/>